<protein>
    <submittedName>
        <fullName evidence="2">Uncharacterized protein</fullName>
    </submittedName>
</protein>
<keyword evidence="1" id="KW-1133">Transmembrane helix</keyword>
<dbReference type="EMBL" id="LSYV01000007">
    <property type="protein sequence ID" value="KXZ53660.1"/>
    <property type="molecule type" value="Genomic_DNA"/>
</dbReference>
<keyword evidence="3" id="KW-1185">Reference proteome</keyword>
<organism evidence="2 3">
    <name type="scientific">Gonium pectorale</name>
    <name type="common">Green alga</name>
    <dbReference type="NCBI Taxonomy" id="33097"/>
    <lineage>
        <taxon>Eukaryota</taxon>
        <taxon>Viridiplantae</taxon>
        <taxon>Chlorophyta</taxon>
        <taxon>core chlorophytes</taxon>
        <taxon>Chlorophyceae</taxon>
        <taxon>CS clade</taxon>
        <taxon>Chlamydomonadales</taxon>
        <taxon>Volvocaceae</taxon>
        <taxon>Gonium</taxon>
    </lineage>
</organism>
<name>A0A150GWA9_GONPE</name>
<proteinExistence type="predicted"/>
<comment type="caution">
    <text evidence="2">The sequence shown here is derived from an EMBL/GenBank/DDBJ whole genome shotgun (WGS) entry which is preliminary data.</text>
</comment>
<dbReference type="OrthoDB" id="521730at2759"/>
<reference evidence="3" key="1">
    <citation type="journal article" date="2016" name="Nat. Commun.">
        <title>The Gonium pectorale genome demonstrates co-option of cell cycle regulation during the evolution of multicellularity.</title>
        <authorList>
            <person name="Hanschen E.R."/>
            <person name="Marriage T.N."/>
            <person name="Ferris P.J."/>
            <person name="Hamaji T."/>
            <person name="Toyoda A."/>
            <person name="Fujiyama A."/>
            <person name="Neme R."/>
            <person name="Noguchi H."/>
            <person name="Minakuchi Y."/>
            <person name="Suzuki M."/>
            <person name="Kawai-Toyooka H."/>
            <person name="Smith D.R."/>
            <person name="Sparks H."/>
            <person name="Anderson J."/>
            <person name="Bakaric R."/>
            <person name="Luria V."/>
            <person name="Karger A."/>
            <person name="Kirschner M.W."/>
            <person name="Durand P.M."/>
            <person name="Michod R.E."/>
            <person name="Nozaki H."/>
            <person name="Olson B.J."/>
        </authorList>
    </citation>
    <scope>NUCLEOTIDE SEQUENCE [LARGE SCALE GENOMIC DNA]</scope>
    <source>
        <strain evidence="3">NIES-2863</strain>
    </source>
</reference>
<evidence type="ECO:0000313" key="3">
    <source>
        <dbReference type="Proteomes" id="UP000075714"/>
    </source>
</evidence>
<keyword evidence="1" id="KW-0812">Transmembrane</keyword>
<evidence type="ECO:0000313" key="2">
    <source>
        <dbReference type="EMBL" id="KXZ53660.1"/>
    </source>
</evidence>
<feature type="transmembrane region" description="Helical" evidence="1">
    <location>
        <begin position="74"/>
        <end position="95"/>
    </location>
</feature>
<evidence type="ECO:0000256" key="1">
    <source>
        <dbReference type="SAM" id="Phobius"/>
    </source>
</evidence>
<dbReference type="AlphaFoldDB" id="A0A150GWA9"/>
<keyword evidence="1" id="KW-0472">Membrane</keyword>
<sequence length="103" mass="11829">MSQSAIRRLSQQVPRLTRGLKTGNPLKKGTEKYSHEEVVYGDGHHGLRPGYHYDYEHGPHYLMPEKIPNFWTKFYSYAAATYAVGFGIPVFAVWWQQSKLKGA</sequence>
<dbReference type="Proteomes" id="UP000075714">
    <property type="component" value="Unassembled WGS sequence"/>
</dbReference>
<accession>A0A150GWA9</accession>
<gene>
    <name evidence="2" type="ORF">GPECTOR_6g577</name>
</gene>